<name>A0A8J9VL64_BRALA</name>
<dbReference type="EMBL" id="OV696686">
    <property type="protein sequence ID" value="CAH1230496.1"/>
    <property type="molecule type" value="Genomic_DNA"/>
</dbReference>
<dbReference type="AlphaFoldDB" id="A0A8J9VL64"/>
<sequence>MTNAIPYELVELESTLGENSGHRIQMAKQRGCVTACATGTSSGYLLGPVEDGSLEAAGPVEDDSLEAAGPVNKLSSEGRQGEDIPALSKRNYKSHRGRKCRGQRCCMLMCRGGYSRYLFVIGIFHRLGDRNDRGDGRRGCWCYTLPI</sequence>
<organism evidence="2 3">
    <name type="scientific">Branchiostoma lanceolatum</name>
    <name type="common">Common lancelet</name>
    <name type="synonym">Amphioxus lanceolatum</name>
    <dbReference type="NCBI Taxonomy" id="7740"/>
    <lineage>
        <taxon>Eukaryota</taxon>
        <taxon>Metazoa</taxon>
        <taxon>Chordata</taxon>
        <taxon>Cephalochordata</taxon>
        <taxon>Leptocardii</taxon>
        <taxon>Amphioxiformes</taxon>
        <taxon>Branchiostomatidae</taxon>
        <taxon>Branchiostoma</taxon>
    </lineage>
</organism>
<dbReference type="Proteomes" id="UP000838412">
    <property type="component" value="Chromosome 1"/>
</dbReference>
<protein>
    <submittedName>
        <fullName evidence="2">Hypp311 protein</fullName>
    </submittedName>
</protein>
<gene>
    <name evidence="2" type="primary">Hypp311</name>
    <name evidence="2" type="ORF">BLAG_LOCUS1061</name>
</gene>
<feature type="region of interest" description="Disordered" evidence="1">
    <location>
        <begin position="56"/>
        <end position="85"/>
    </location>
</feature>
<evidence type="ECO:0000313" key="2">
    <source>
        <dbReference type="EMBL" id="CAH1230496.1"/>
    </source>
</evidence>
<evidence type="ECO:0000313" key="3">
    <source>
        <dbReference type="Proteomes" id="UP000838412"/>
    </source>
</evidence>
<keyword evidence="3" id="KW-1185">Reference proteome</keyword>
<proteinExistence type="predicted"/>
<reference evidence="2" key="1">
    <citation type="submission" date="2022-01" db="EMBL/GenBank/DDBJ databases">
        <authorList>
            <person name="Braso-Vives M."/>
        </authorList>
    </citation>
    <scope>NUCLEOTIDE SEQUENCE</scope>
</reference>
<accession>A0A8J9VL64</accession>
<evidence type="ECO:0000256" key="1">
    <source>
        <dbReference type="SAM" id="MobiDB-lite"/>
    </source>
</evidence>